<dbReference type="EMBL" id="HBGE01097555">
    <property type="protein sequence ID" value="CAD9181284.1"/>
    <property type="molecule type" value="Transcribed_RNA"/>
</dbReference>
<dbReference type="AlphaFoldDB" id="A0A7S1WQF6"/>
<keyword evidence="1" id="KW-0472">Membrane</keyword>
<feature type="chain" id="PRO_5030638790" description="Photosystem II reaction center protein T" evidence="2">
    <location>
        <begin position="22"/>
        <end position="152"/>
    </location>
</feature>
<sequence>MASPAVLLLLATCSVAAPASAFVEPAPRGVGGADGSHSGVAQARLPALSPAFPGEAATEEARPSSLGLLAASCGVGAVLGWLGARRRQAAAVAATAAAAAPLAAGAAGPERLLMESSVTVAGGEEALFYVAILFATLTTLVLAVVLREAPKI</sequence>
<gene>
    <name evidence="3" type="ORF">ACAT0790_LOCUS58056</name>
</gene>
<evidence type="ECO:0000313" key="3">
    <source>
        <dbReference type="EMBL" id="CAD9181284.1"/>
    </source>
</evidence>
<feature type="signal peptide" evidence="2">
    <location>
        <begin position="1"/>
        <end position="21"/>
    </location>
</feature>
<reference evidence="3" key="1">
    <citation type="submission" date="2021-01" db="EMBL/GenBank/DDBJ databases">
        <authorList>
            <person name="Corre E."/>
            <person name="Pelletier E."/>
            <person name="Niang G."/>
            <person name="Scheremetjew M."/>
            <person name="Finn R."/>
            <person name="Kale V."/>
            <person name="Holt S."/>
            <person name="Cochrane G."/>
            <person name="Meng A."/>
            <person name="Brown T."/>
            <person name="Cohen L."/>
        </authorList>
    </citation>
    <scope>NUCLEOTIDE SEQUENCE</scope>
    <source>
        <strain evidence="3">OF101</strain>
    </source>
</reference>
<keyword evidence="1" id="KW-0812">Transmembrane</keyword>
<protein>
    <recommendedName>
        <fullName evidence="4">Photosystem II reaction center protein T</fullName>
    </recommendedName>
</protein>
<evidence type="ECO:0000256" key="1">
    <source>
        <dbReference type="SAM" id="Phobius"/>
    </source>
</evidence>
<accession>A0A7S1WQF6</accession>
<keyword evidence="2" id="KW-0732">Signal</keyword>
<name>A0A7S1WQF6_ALECA</name>
<feature type="transmembrane region" description="Helical" evidence="1">
    <location>
        <begin position="89"/>
        <end position="107"/>
    </location>
</feature>
<keyword evidence="1" id="KW-1133">Transmembrane helix</keyword>
<feature type="transmembrane region" description="Helical" evidence="1">
    <location>
        <begin position="64"/>
        <end position="82"/>
    </location>
</feature>
<feature type="transmembrane region" description="Helical" evidence="1">
    <location>
        <begin position="127"/>
        <end position="146"/>
    </location>
</feature>
<proteinExistence type="predicted"/>
<evidence type="ECO:0000256" key="2">
    <source>
        <dbReference type="SAM" id="SignalP"/>
    </source>
</evidence>
<evidence type="ECO:0008006" key="4">
    <source>
        <dbReference type="Google" id="ProtNLM"/>
    </source>
</evidence>
<organism evidence="3">
    <name type="scientific">Alexandrium catenella</name>
    <name type="common">Red tide dinoflagellate</name>
    <name type="synonym">Gonyaulax catenella</name>
    <dbReference type="NCBI Taxonomy" id="2925"/>
    <lineage>
        <taxon>Eukaryota</taxon>
        <taxon>Sar</taxon>
        <taxon>Alveolata</taxon>
        <taxon>Dinophyceae</taxon>
        <taxon>Gonyaulacales</taxon>
        <taxon>Pyrocystaceae</taxon>
        <taxon>Alexandrium</taxon>
    </lineage>
</organism>